<evidence type="ECO:0000313" key="3">
    <source>
        <dbReference type="Proteomes" id="UP000887116"/>
    </source>
</evidence>
<dbReference type="Proteomes" id="UP000887116">
    <property type="component" value="Unassembled WGS sequence"/>
</dbReference>
<accession>A0A8X6LMR9</accession>
<gene>
    <name evidence="2" type="ORF">TNCT_393681</name>
</gene>
<evidence type="ECO:0000313" key="2">
    <source>
        <dbReference type="EMBL" id="GFR16391.1"/>
    </source>
</evidence>
<name>A0A8X6LMR9_TRICU</name>
<sequence length="83" mass="9353">MAMKGTNILTCLHCFQIPACAVSSKPHGESQLKDGSSTVAPPLRHGDVTVGCVEWQFWHGECYERISGELWLRSIRCLTLDYW</sequence>
<evidence type="ECO:0008006" key="4">
    <source>
        <dbReference type="Google" id="ProtNLM"/>
    </source>
</evidence>
<organism evidence="2 3">
    <name type="scientific">Trichonephila clavata</name>
    <name type="common">Joro spider</name>
    <name type="synonym">Nephila clavata</name>
    <dbReference type="NCBI Taxonomy" id="2740835"/>
    <lineage>
        <taxon>Eukaryota</taxon>
        <taxon>Metazoa</taxon>
        <taxon>Ecdysozoa</taxon>
        <taxon>Arthropoda</taxon>
        <taxon>Chelicerata</taxon>
        <taxon>Arachnida</taxon>
        <taxon>Araneae</taxon>
        <taxon>Araneomorphae</taxon>
        <taxon>Entelegynae</taxon>
        <taxon>Araneoidea</taxon>
        <taxon>Nephilidae</taxon>
        <taxon>Trichonephila</taxon>
    </lineage>
</organism>
<dbReference type="AlphaFoldDB" id="A0A8X6LMR9"/>
<protein>
    <recommendedName>
        <fullName evidence="4">Secreted protein</fullName>
    </recommendedName>
</protein>
<dbReference type="EMBL" id="BMAO01007501">
    <property type="protein sequence ID" value="GFR16391.1"/>
    <property type="molecule type" value="Genomic_DNA"/>
</dbReference>
<keyword evidence="1" id="KW-0732">Signal</keyword>
<keyword evidence="3" id="KW-1185">Reference proteome</keyword>
<feature type="chain" id="PRO_5036471422" description="Secreted protein" evidence="1">
    <location>
        <begin position="22"/>
        <end position="83"/>
    </location>
</feature>
<reference evidence="2" key="1">
    <citation type="submission" date="2020-07" db="EMBL/GenBank/DDBJ databases">
        <title>Multicomponent nature underlies the extraordinary mechanical properties of spider dragline silk.</title>
        <authorList>
            <person name="Kono N."/>
            <person name="Nakamura H."/>
            <person name="Mori M."/>
            <person name="Yoshida Y."/>
            <person name="Ohtoshi R."/>
            <person name="Malay A.D."/>
            <person name="Moran D.A.P."/>
            <person name="Tomita M."/>
            <person name="Numata K."/>
            <person name="Arakawa K."/>
        </authorList>
    </citation>
    <scope>NUCLEOTIDE SEQUENCE</scope>
</reference>
<proteinExistence type="predicted"/>
<feature type="signal peptide" evidence="1">
    <location>
        <begin position="1"/>
        <end position="21"/>
    </location>
</feature>
<evidence type="ECO:0000256" key="1">
    <source>
        <dbReference type="SAM" id="SignalP"/>
    </source>
</evidence>
<comment type="caution">
    <text evidence="2">The sequence shown here is derived from an EMBL/GenBank/DDBJ whole genome shotgun (WGS) entry which is preliminary data.</text>
</comment>